<sequence length="181" mass="21383">MKHSSAIEDHKQILEHNLKEQGYFSIDWGRQGGVILGYILVFLGYYGIIANTYTFDQYGRWISFTEMNKKFLIWTYITYIQSYFLPAIFLFLVSFMLTYKEEIPQYGIKASLWLVPFIVVQGFIFYFFMYGLSFEPFIFQFASGEGYLNILILYGVVISGSISGMKIKYNRIKKRQSYYVE</sequence>
<evidence type="ECO:0000313" key="2">
    <source>
        <dbReference type="EMBL" id="KKN37377.1"/>
    </source>
</evidence>
<dbReference type="AlphaFoldDB" id="A0A0F9QK36"/>
<proteinExistence type="predicted"/>
<protein>
    <submittedName>
        <fullName evidence="2">Uncharacterized protein</fullName>
    </submittedName>
</protein>
<keyword evidence="1" id="KW-1133">Transmembrane helix</keyword>
<comment type="caution">
    <text evidence="2">The sequence shown here is derived from an EMBL/GenBank/DDBJ whole genome shotgun (WGS) entry which is preliminary data.</text>
</comment>
<organism evidence="2">
    <name type="scientific">marine sediment metagenome</name>
    <dbReference type="NCBI Taxonomy" id="412755"/>
    <lineage>
        <taxon>unclassified sequences</taxon>
        <taxon>metagenomes</taxon>
        <taxon>ecological metagenomes</taxon>
    </lineage>
</organism>
<reference evidence="2" key="1">
    <citation type="journal article" date="2015" name="Nature">
        <title>Complex archaea that bridge the gap between prokaryotes and eukaryotes.</title>
        <authorList>
            <person name="Spang A."/>
            <person name="Saw J.H."/>
            <person name="Jorgensen S.L."/>
            <person name="Zaremba-Niedzwiedzka K."/>
            <person name="Martijn J."/>
            <person name="Lind A.E."/>
            <person name="van Eijk R."/>
            <person name="Schleper C."/>
            <person name="Guy L."/>
            <person name="Ettema T.J."/>
        </authorList>
    </citation>
    <scope>NUCLEOTIDE SEQUENCE</scope>
</reference>
<feature type="transmembrane region" description="Helical" evidence="1">
    <location>
        <begin position="111"/>
        <end position="134"/>
    </location>
</feature>
<keyword evidence="1" id="KW-0812">Transmembrane</keyword>
<gene>
    <name evidence="2" type="ORF">LCGC14_0764100</name>
</gene>
<name>A0A0F9QK36_9ZZZZ</name>
<dbReference type="EMBL" id="LAZR01001898">
    <property type="protein sequence ID" value="KKN37377.1"/>
    <property type="molecule type" value="Genomic_DNA"/>
</dbReference>
<accession>A0A0F9QK36</accession>
<keyword evidence="1" id="KW-0472">Membrane</keyword>
<feature type="transmembrane region" description="Helical" evidence="1">
    <location>
        <begin position="33"/>
        <end position="53"/>
    </location>
</feature>
<evidence type="ECO:0000256" key="1">
    <source>
        <dbReference type="SAM" id="Phobius"/>
    </source>
</evidence>
<feature type="transmembrane region" description="Helical" evidence="1">
    <location>
        <begin position="146"/>
        <end position="165"/>
    </location>
</feature>
<feature type="transmembrane region" description="Helical" evidence="1">
    <location>
        <begin position="73"/>
        <end position="99"/>
    </location>
</feature>